<protein>
    <submittedName>
        <fullName evidence="1">YdeI/OmpD-associated family protein</fullName>
    </submittedName>
</protein>
<comment type="caution">
    <text evidence="1">The sequence shown here is derived from an EMBL/GenBank/DDBJ whole genome shotgun (WGS) entry which is preliminary data.</text>
</comment>
<evidence type="ECO:0000313" key="2">
    <source>
        <dbReference type="Proteomes" id="UP000586042"/>
    </source>
</evidence>
<reference evidence="1 2" key="1">
    <citation type="submission" date="2020-06" db="EMBL/GenBank/DDBJ databases">
        <title>Nonomuraea sp. SMC257, a novel actinomycete isolated from soil.</title>
        <authorList>
            <person name="Chanama M."/>
        </authorList>
    </citation>
    <scope>NUCLEOTIDE SEQUENCE [LARGE SCALE GENOMIC DNA]</scope>
    <source>
        <strain evidence="1 2">SMC257</strain>
    </source>
</reference>
<evidence type="ECO:0000313" key="1">
    <source>
        <dbReference type="EMBL" id="NUW36345.1"/>
    </source>
</evidence>
<gene>
    <name evidence="1" type="ORF">HTZ77_33790</name>
</gene>
<dbReference type="Pfam" id="PF13376">
    <property type="entry name" value="OmdA"/>
    <property type="match status" value="1"/>
</dbReference>
<proteinExistence type="predicted"/>
<sequence>MTFEDTAQWESWLAEHHETPGGVWLRIAKKGSGEVTVTRGEALDVALCYGWIDSHTRSCDEASFLQRFSPRRSRSVWSKVNVAKVEELMAAGRMRPPGLAVVLAAQADGRWDAAYESPKNVTVPEDLVEALERDERAKAFFDTLGKSDRYLVILRLMTARTPRTRAARLDRMVARLAAGEKVR</sequence>
<keyword evidence="2" id="KW-1185">Reference proteome</keyword>
<dbReference type="AlphaFoldDB" id="A0A7Y6IDN5"/>
<accession>A0A7Y6IDN5</accession>
<dbReference type="Proteomes" id="UP000586042">
    <property type="component" value="Unassembled WGS sequence"/>
</dbReference>
<organism evidence="1 2">
    <name type="scientific">Nonomuraea montanisoli</name>
    <dbReference type="NCBI Taxonomy" id="2741721"/>
    <lineage>
        <taxon>Bacteria</taxon>
        <taxon>Bacillati</taxon>
        <taxon>Actinomycetota</taxon>
        <taxon>Actinomycetes</taxon>
        <taxon>Streptosporangiales</taxon>
        <taxon>Streptosporangiaceae</taxon>
        <taxon>Nonomuraea</taxon>
    </lineage>
</organism>
<name>A0A7Y6IDN5_9ACTN</name>
<dbReference type="EMBL" id="JABWGN010000015">
    <property type="protein sequence ID" value="NUW36345.1"/>
    <property type="molecule type" value="Genomic_DNA"/>
</dbReference>